<feature type="signal peptide" evidence="2">
    <location>
        <begin position="1"/>
        <end position="28"/>
    </location>
</feature>
<evidence type="ECO:0000313" key="4">
    <source>
        <dbReference type="EMBL" id="TCW35517.1"/>
    </source>
</evidence>
<accession>A0A4R4A9C3</accession>
<dbReference type="AlphaFoldDB" id="A0A4R4A9C3"/>
<dbReference type="InterPro" id="IPR013766">
    <property type="entry name" value="Thioredoxin_domain"/>
</dbReference>
<dbReference type="Pfam" id="PF13098">
    <property type="entry name" value="Thioredoxin_2"/>
    <property type="match status" value="1"/>
</dbReference>
<sequence length="344" mass="38415">MRTTGKRPRTTALLATLTVLLCAPLAQAEDSAGRLLGAKTSEHPTWFKESFLEIAEDVDEATAAGRHLILYMELNGCPYCYKMVEENFKHGPHRDFIRTHFDVIALNIKGDREVAITPDTRLPEKALAEFYRVETTPTLIFLDATNTPVAKIGGYRNPEDLKRILDYVNARAYTEQSLADYLRSHREQGRYQLRAHPQIREIADLSAIEGPLAILFEDTACSACDALHDGHLADPEVREALAAFTLVRLDAGAETPIIAPDGTATTARALARDLDILYRPTLVLFDQGQERTRIDNMLYHYHFIGMLEYVGAGHYQDHADPFDYIDAKTAALLAAGEDVKISDE</sequence>
<proteinExistence type="predicted"/>
<evidence type="ECO:0000313" key="5">
    <source>
        <dbReference type="Proteomes" id="UP000295247"/>
    </source>
</evidence>
<reference evidence="4 5" key="1">
    <citation type="submission" date="2019-03" db="EMBL/GenBank/DDBJ databases">
        <title>Genomic Encyclopedia of Type Strains, Phase IV (KMG-IV): sequencing the most valuable type-strain genomes for metagenomic binning, comparative biology and taxonomic classification.</title>
        <authorList>
            <person name="Goeker M."/>
        </authorList>
    </citation>
    <scope>NUCLEOTIDE SEQUENCE [LARGE SCALE GENOMIC DNA]</scope>
    <source>
        <strain evidence="4 5">DSM 203</strain>
    </source>
</reference>
<organism evidence="4 5">
    <name type="scientific">Marichromatium gracile</name>
    <name type="common">Chromatium gracile</name>
    <dbReference type="NCBI Taxonomy" id="1048"/>
    <lineage>
        <taxon>Bacteria</taxon>
        <taxon>Pseudomonadati</taxon>
        <taxon>Pseudomonadota</taxon>
        <taxon>Gammaproteobacteria</taxon>
        <taxon>Chromatiales</taxon>
        <taxon>Chromatiaceae</taxon>
        <taxon>Marichromatium</taxon>
    </lineage>
</organism>
<name>A0A4R4A9C3_MARGR</name>
<gene>
    <name evidence="4" type="ORF">EDC29_10680</name>
</gene>
<feature type="chain" id="PRO_5020480420" evidence="2">
    <location>
        <begin position="29"/>
        <end position="344"/>
    </location>
</feature>
<evidence type="ECO:0000259" key="3">
    <source>
        <dbReference type="PROSITE" id="PS51352"/>
    </source>
</evidence>
<dbReference type="PANTHER" id="PTHR15337:SF11">
    <property type="entry name" value="THIOREDOXIN DOMAIN-CONTAINING PROTEIN"/>
    <property type="match status" value="1"/>
</dbReference>
<protein>
    <submittedName>
        <fullName evidence="4">Thioredoxin-related protein</fullName>
    </submittedName>
</protein>
<keyword evidence="1 2" id="KW-0732">Signal</keyword>
<dbReference type="Gene3D" id="3.40.30.10">
    <property type="entry name" value="Glutaredoxin"/>
    <property type="match status" value="2"/>
</dbReference>
<dbReference type="PROSITE" id="PS51352">
    <property type="entry name" value="THIOREDOXIN_2"/>
    <property type="match status" value="1"/>
</dbReference>
<dbReference type="Proteomes" id="UP000295247">
    <property type="component" value="Unassembled WGS sequence"/>
</dbReference>
<dbReference type="InterPro" id="IPR051099">
    <property type="entry name" value="AGR/TXD"/>
</dbReference>
<dbReference type="SUPFAM" id="SSF52833">
    <property type="entry name" value="Thioredoxin-like"/>
    <property type="match status" value="2"/>
</dbReference>
<dbReference type="InterPro" id="IPR036249">
    <property type="entry name" value="Thioredoxin-like_sf"/>
</dbReference>
<dbReference type="RefSeq" id="WP_123141625.1">
    <property type="nucleotide sequence ID" value="NZ_NRRH01000043.1"/>
</dbReference>
<dbReference type="InterPro" id="IPR012336">
    <property type="entry name" value="Thioredoxin-like_fold"/>
</dbReference>
<evidence type="ECO:0000256" key="1">
    <source>
        <dbReference type="ARBA" id="ARBA00022729"/>
    </source>
</evidence>
<comment type="caution">
    <text evidence="4">The sequence shown here is derived from an EMBL/GenBank/DDBJ whole genome shotgun (WGS) entry which is preliminary data.</text>
</comment>
<feature type="domain" description="Thioredoxin" evidence="3">
    <location>
        <begin position="17"/>
        <end position="170"/>
    </location>
</feature>
<dbReference type="EMBL" id="SMDC01000006">
    <property type="protein sequence ID" value="TCW35517.1"/>
    <property type="molecule type" value="Genomic_DNA"/>
</dbReference>
<dbReference type="PANTHER" id="PTHR15337">
    <property type="entry name" value="ANTERIOR GRADIENT PROTEIN-RELATED"/>
    <property type="match status" value="1"/>
</dbReference>
<evidence type="ECO:0000256" key="2">
    <source>
        <dbReference type="SAM" id="SignalP"/>
    </source>
</evidence>